<evidence type="ECO:0000256" key="2">
    <source>
        <dbReference type="SAM" id="Phobius"/>
    </source>
</evidence>
<name>A0A165Y8Q7_9AGAM</name>
<reference evidence="3 4" key="1">
    <citation type="journal article" date="2016" name="Mol. Biol. Evol.">
        <title>Comparative Genomics of Early-Diverging Mushroom-Forming Fungi Provides Insights into the Origins of Lignocellulose Decay Capabilities.</title>
        <authorList>
            <person name="Nagy L.G."/>
            <person name="Riley R."/>
            <person name="Tritt A."/>
            <person name="Adam C."/>
            <person name="Daum C."/>
            <person name="Floudas D."/>
            <person name="Sun H."/>
            <person name="Yadav J.S."/>
            <person name="Pangilinan J."/>
            <person name="Larsson K.H."/>
            <person name="Matsuura K."/>
            <person name="Barry K."/>
            <person name="Labutti K."/>
            <person name="Kuo R."/>
            <person name="Ohm R.A."/>
            <person name="Bhattacharya S.S."/>
            <person name="Shirouzu T."/>
            <person name="Yoshinaga Y."/>
            <person name="Martin F.M."/>
            <person name="Grigoriev I.V."/>
            <person name="Hibbett D.S."/>
        </authorList>
    </citation>
    <scope>NUCLEOTIDE SEQUENCE [LARGE SCALE GENOMIC DNA]</scope>
    <source>
        <strain evidence="3 4">HHB10207 ss-3</strain>
    </source>
</reference>
<protein>
    <submittedName>
        <fullName evidence="3">Uncharacterized protein</fullName>
    </submittedName>
</protein>
<feature type="region of interest" description="Disordered" evidence="1">
    <location>
        <begin position="1"/>
        <end position="34"/>
    </location>
</feature>
<dbReference type="Proteomes" id="UP000076798">
    <property type="component" value="Unassembled WGS sequence"/>
</dbReference>
<keyword evidence="2" id="KW-0812">Transmembrane</keyword>
<feature type="compositionally biased region" description="Basic and acidic residues" evidence="1">
    <location>
        <begin position="1"/>
        <end position="14"/>
    </location>
</feature>
<evidence type="ECO:0000256" key="1">
    <source>
        <dbReference type="SAM" id="MobiDB-lite"/>
    </source>
</evidence>
<feature type="transmembrane region" description="Helical" evidence="2">
    <location>
        <begin position="61"/>
        <end position="79"/>
    </location>
</feature>
<dbReference type="EMBL" id="KV428276">
    <property type="protein sequence ID" value="KZT32993.1"/>
    <property type="molecule type" value="Genomic_DNA"/>
</dbReference>
<evidence type="ECO:0000313" key="3">
    <source>
        <dbReference type="EMBL" id="KZT32993.1"/>
    </source>
</evidence>
<gene>
    <name evidence="3" type="ORF">SISSUDRAFT_1066507</name>
</gene>
<sequence length="80" mass="9299">MSKTEEQESTKHQSSETARNIRFQTPPHPHRRRFSQSHVVFLPTRRVLDYVAALTMLFDDLNPLIGAYAFFLVALIRLTV</sequence>
<keyword evidence="2" id="KW-0472">Membrane</keyword>
<keyword evidence="2" id="KW-1133">Transmembrane helix</keyword>
<dbReference type="AlphaFoldDB" id="A0A165Y8Q7"/>
<evidence type="ECO:0000313" key="4">
    <source>
        <dbReference type="Proteomes" id="UP000076798"/>
    </source>
</evidence>
<keyword evidence="4" id="KW-1185">Reference proteome</keyword>
<accession>A0A165Y8Q7</accession>
<organism evidence="3 4">
    <name type="scientific">Sistotremastrum suecicum HHB10207 ss-3</name>
    <dbReference type="NCBI Taxonomy" id="1314776"/>
    <lineage>
        <taxon>Eukaryota</taxon>
        <taxon>Fungi</taxon>
        <taxon>Dikarya</taxon>
        <taxon>Basidiomycota</taxon>
        <taxon>Agaricomycotina</taxon>
        <taxon>Agaricomycetes</taxon>
        <taxon>Sistotremastrales</taxon>
        <taxon>Sistotremastraceae</taxon>
        <taxon>Sistotremastrum</taxon>
    </lineage>
</organism>
<proteinExistence type="predicted"/>